<keyword evidence="3" id="KW-0560">Oxidoreductase</keyword>
<dbReference type="SUPFAM" id="SSF51905">
    <property type="entry name" value="FAD/NAD(P)-binding domain"/>
    <property type="match status" value="1"/>
</dbReference>
<dbReference type="PANTHER" id="PTHR43563">
    <property type="entry name" value="AMINE OXIDASE"/>
    <property type="match status" value="1"/>
</dbReference>
<dbReference type="InterPro" id="IPR002937">
    <property type="entry name" value="Amino_oxidase"/>
</dbReference>
<evidence type="ECO:0000313" key="7">
    <source>
        <dbReference type="Proteomes" id="UP000093928"/>
    </source>
</evidence>
<dbReference type="OrthoDB" id="337830at2"/>
<dbReference type="Pfam" id="PF01593">
    <property type="entry name" value="Amino_oxidase"/>
    <property type="match status" value="1"/>
</dbReference>
<feature type="binding site" evidence="4">
    <location>
        <begin position="45"/>
        <end position="46"/>
    </location>
    <ligand>
        <name>FAD</name>
        <dbReference type="ChEBI" id="CHEBI:57692"/>
    </ligand>
</feature>
<dbReference type="InterPro" id="IPR036188">
    <property type="entry name" value="FAD/NAD-bd_sf"/>
</dbReference>
<organism evidence="6 7">
    <name type="scientific">Mycobacterium asiaticum</name>
    <dbReference type="NCBI Taxonomy" id="1790"/>
    <lineage>
        <taxon>Bacteria</taxon>
        <taxon>Bacillati</taxon>
        <taxon>Actinomycetota</taxon>
        <taxon>Actinomycetes</taxon>
        <taxon>Mycobacteriales</taxon>
        <taxon>Mycobacteriaceae</taxon>
        <taxon>Mycobacterium</taxon>
    </lineage>
</organism>
<sequence>MDSRQTPEPSQSIATATVAVVGAGLSGLTAARELARAGVDVVVLEAADRLGGRAMTETTVLGSRVDLGGQWIGHDHHRIIELAEELGAERFRMHTRPLPVLISGSRRIRPVSPSMVLTAFIVAGVELLSRCRVTQRWNATTVASWLRRVPGHTTRRLLEVIGLVSWTADLDRFSIHAMASTIRQQGGLKAMLSTSGGAQESLLTQGIGALVDGLARDLGPRVRLSHRVTTIARSQSGVTLDTDAGVVRAAKVIVTVPPPSAARITFDPQLPGHRVALSRNTYMGSVYKAIAIYERPFWRERNHSEFIILDNPGRAVFDTSPPGGPGHLCVLVAGPDARELDAFDEPARRDAILSALSRHIGPEILEPVDWHEKSWHLDENVGGGYVALPCPGTTEGLLPVASTPVGDIHWAGTETASHHPGYLDGAIESGIRVANEVIEALSARRPAGNRVAAR</sequence>
<evidence type="ECO:0000259" key="5">
    <source>
        <dbReference type="Pfam" id="PF01593"/>
    </source>
</evidence>
<feature type="binding site" evidence="4">
    <location>
        <position position="228"/>
    </location>
    <ligand>
        <name>FAD</name>
        <dbReference type="ChEBI" id="CHEBI:57692"/>
    </ligand>
</feature>
<evidence type="ECO:0000256" key="1">
    <source>
        <dbReference type="ARBA" id="ARBA00001974"/>
    </source>
</evidence>
<dbReference type="InterPro" id="IPR050703">
    <property type="entry name" value="Flavin_MAO"/>
</dbReference>
<gene>
    <name evidence="6" type="ORF">A5634_21810</name>
</gene>
<accession>A0A1A3P2C2</accession>
<feature type="domain" description="Amine oxidase" evidence="5">
    <location>
        <begin position="25"/>
        <end position="438"/>
    </location>
</feature>
<dbReference type="PANTHER" id="PTHR43563:SF1">
    <property type="entry name" value="AMINE OXIDASE [FLAVIN-CONTAINING] B"/>
    <property type="match status" value="1"/>
</dbReference>
<comment type="cofactor">
    <cofactor evidence="1">
        <name>FAD</name>
        <dbReference type="ChEBI" id="CHEBI:57692"/>
    </cofactor>
</comment>
<reference evidence="6 7" key="1">
    <citation type="submission" date="2016-06" db="EMBL/GenBank/DDBJ databases">
        <authorList>
            <person name="Kjaerup R.B."/>
            <person name="Dalgaard T.S."/>
            <person name="Juul-Madsen H.R."/>
        </authorList>
    </citation>
    <scope>NUCLEOTIDE SEQUENCE [LARGE SCALE GENOMIC DNA]</scope>
    <source>
        <strain evidence="6 7">1165133.8</strain>
    </source>
</reference>
<comment type="similarity">
    <text evidence="2">Belongs to the flavin monoamine oxidase family.</text>
</comment>
<dbReference type="InterPro" id="IPR001613">
    <property type="entry name" value="Flavin_amine_oxidase"/>
</dbReference>
<evidence type="ECO:0000256" key="3">
    <source>
        <dbReference type="ARBA" id="ARBA00023002"/>
    </source>
</evidence>
<dbReference type="SUPFAM" id="SSF54373">
    <property type="entry name" value="FAD-linked reductases, C-terminal domain"/>
    <property type="match status" value="1"/>
</dbReference>
<dbReference type="PRINTS" id="PR00757">
    <property type="entry name" value="AMINEOXDASEF"/>
</dbReference>
<dbReference type="Gene3D" id="3.50.50.60">
    <property type="entry name" value="FAD/NAD(P)-binding domain"/>
    <property type="match status" value="1"/>
</dbReference>
<name>A0A1A3P2C2_MYCAS</name>
<dbReference type="AlphaFoldDB" id="A0A1A3P2C2"/>
<comment type="caution">
    <text evidence="6">The sequence shown here is derived from an EMBL/GenBank/DDBJ whole genome shotgun (WGS) entry which is preliminary data.</text>
</comment>
<evidence type="ECO:0000313" key="6">
    <source>
        <dbReference type="EMBL" id="OBK27825.1"/>
    </source>
</evidence>
<feature type="binding site" evidence="4">
    <location>
        <position position="26"/>
    </location>
    <ligand>
        <name>FAD</name>
        <dbReference type="ChEBI" id="CHEBI:57692"/>
    </ligand>
</feature>
<dbReference type="GO" id="GO:0016491">
    <property type="term" value="F:oxidoreductase activity"/>
    <property type="evidence" value="ECO:0007669"/>
    <property type="project" value="UniProtKB-KW"/>
</dbReference>
<protein>
    <submittedName>
        <fullName evidence="6">Amine oxidase</fullName>
    </submittedName>
</protein>
<evidence type="ECO:0000256" key="4">
    <source>
        <dbReference type="PIRSR" id="PIRSR601613-1"/>
    </source>
</evidence>
<feature type="binding site" evidence="4">
    <location>
        <position position="414"/>
    </location>
    <ligand>
        <name>FAD</name>
        <dbReference type="ChEBI" id="CHEBI:57692"/>
    </ligand>
</feature>
<evidence type="ECO:0000256" key="2">
    <source>
        <dbReference type="ARBA" id="ARBA00005995"/>
    </source>
</evidence>
<dbReference type="RefSeq" id="WP_065143811.1">
    <property type="nucleotide sequence ID" value="NZ_LZLS01000087.1"/>
</dbReference>
<dbReference type="Proteomes" id="UP000093928">
    <property type="component" value="Unassembled WGS sequence"/>
</dbReference>
<proteinExistence type="inferred from homology"/>
<dbReference type="EMBL" id="LZLS01000087">
    <property type="protein sequence ID" value="OBK27825.1"/>
    <property type="molecule type" value="Genomic_DNA"/>
</dbReference>